<dbReference type="Proteomes" id="UP001249851">
    <property type="component" value="Unassembled WGS sequence"/>
</dbReference>
<sequence length="105" mass="12023">MCLVHLYKKSLEKCPKTAVQGNNVFYLTPRRKYKSTDEGPIQQSQSEGHNSNMWTGEKESQITYGPPRYQSLQRYQRPDVSPKIEISKALICRSKGSVGEREAET</sequence>
<name>A0AAD9QMZ3_ACRCE</name>
<evidence type="ECO:0000256" key="1">
    <source>
        <dbReference type="SAM" id="MobiDB-lite"/>
    </source>
</evidence>
<gene>
    <name evidence="2" type="ORF">P5673_012532</name>
</gene>
<proteinExistence type="predicted"/>
<dbReference type="EMBL" id="JARQWQ010000023">
    <property type="protein sequence ID" value="KAK2564277.1"/>
    <property type="molecule type" value="Genomic_DNA"/>
</dbReference>
<reference evidence="2" key="2">
    <citation type="journal article" date="2023" name="Science">
        <title>Genomic signatures of disease resistance in endangered staghorn corals.</title>
        <authorList>
            <person name="Vollmer S.V."/>
            <person name="Selwyn J.D."/>
            <person name="Despard B.A."/>
            <person name="Roesel C.L."/>
        </authorList>
    </citation>
    <scope>NUCLEOTIDE SEQUENCE</scope>
    <source>
        <strain evidence="2">K2</strain>
    </source>
</reference>
<accession>A0AAD9QMZ3</accession>
<feature type="compositionally biased region" description="Polar residues" evidence="1">
    <location>
        <begin position="41"/>
        <end position="54"/>
    </location>
</feature>
<evidence type="ECO:0000313" key="2">
    <source>
        <dbReference type="EMBL" id="KAK2564277.1"/>
    </source>
</evidence>
<organism evidence="2 3">
    <name type="scientific">Acropora cervicornis</name>
    <name type="common">Staghorn coral</name>
    <dbReference type="NCBI Taxonomy" id="6130"/>
    <lineage>
        <taxon>Eukaryota</taxon>
        <taxon>Metazoa</taxon>
        <taxon>Cnidaria</taxon>
        <taxon>Anthozoa</taxon>
        <taxon>Hexacorallia</taxon>
        <taxon>Scleractinia</taxon>
        <taxon>Astrocoeniina</taxon>
        <taxon>Acroporidae</taxon>
        <taxon>Acropora</taxon>
    </lineage>
</organism>
<feature type="region of interest" description="Disordered" evidence="1">
    <location>
        <begin position="33"/>
        <end position="63"/>
    </location>
</feature>
<evidence type="ECO:0000313" key="3">
    <source>
        <dbReference type="Proteomes" id="UP001249851"/>
    </source>
</evidence>
<protein>
    <submittedName>
        <fullName evidence="2">Uncharacterized protein</fullName>
    </submittedName>
</protein>
<dbReference type="AlphaFoldDB" id="A0AAD9QMZ3"/>
<keyword evidence="3" id="KW-1185">Reference proteome</keyword>
<feature type="non-terminal residue" evidence="2">
    <location>
        <position position="1"/>
    </location>
</feature>
<comment type="caution">
    <text evidence="2">The sequence shown here is derived from an EMBL/GenBank/DDBJ whole genome shotgun (WGS) entry which is preliminary data.</text>
</comment>
<reference evidence="2" key="1">
    <citation type="journal article" date="2023" name="G3 (Bethesda)">
        <title>Whole genome assembly and annotation of the endangered Caribbean coral Acropora cervicornis.</title>
        <authorList>
            <person name="Selwyn J.D."/>
            <person name="Vollmer S.V."/>
        </authorList>
    </citation>
    <scope>NUCLEOTIDE SEQUENCE</scope>
    <source>
        <strain evidence="2">K2</strain>
    </source>
</reference>